<dbReference type="PANTHER" id="PTHR24050">
    <property type="entry name" value="PA14 DOMAIN-CONTAINING PROTEIN"/>
    <property type="match status" value="1"/>
</dbReference>
<dbReference type="InterPro" id="IPR001881">
    <property type="entry name" value="EGF-like_Ca-bd_dom"/>
</dbReference>
<gene>
    <name evidence="8" type="ORF">FGIG_01233</name>
</gene>
<dbReference type="SUPFAM" id="SSF57196">
    <property type="entry name" value="EGF/Laminin"/>
    <property type="match status" value="1"/>
</dbReference>
<name>A0A504Z027_FASGI</name>
<comment type="caution">
    <text evidence="6">Lacks conserved residue(s) required for the propagation of feature annotation.</text>
</comment>
<dbReference type="FunFam" id="2.10.25.10:FF:000038">
    <property type="entry name" value="Fibrillin 2"/>
    <property type="match status" value="1"/>
</dbReference>
<protein>
    <submittedName>
        <fullName evidence="8">Putative Fibrillin-2</fullName>
    </submittedName>
</protein>
<organism evidence="8 9">
    <name type="scientific">Fasciola gigantica</name>
    <name type="common">Giant liver fluke</name>
    <dbReference type="NCBI Taxonomy" id="46835"/>
    <lineage>
        <taxon>Eukaryota</taxon>
        <taxon>Metazoa</taxon>
        <taxon>Spiralia</taxon>
        <taxon>Lophotrochozoa</taxon>
        <taxon>Platyhelminthes</taxon>
        <taxon>Trematoda</taxon>
        <taxon>Digenea</taxon>
        <taxon>Plagiorchiida</taxon>
        <taxon>Echinostomata</taxon>
        <taxon>Echinostomatoidea</taxon>
        <taxon>Fasciolidae</taxon>
        <taxon>Fasciola</taxon>
    </lineage>
</organism>
<proteinExistence type="predicted"/>
<dbReference type="AlphaFoldDB" id="A0A504Z027"/>
<dbReference type="SMART" id="SM00179">
    <property type="entry name" value="EGF_CA"/>
    <property type="match status" value="4"/>
</dbReference>
<keyword evidence="1 6" id="KW-0245">EGF-like domain</keyword>
<dbReference type="InterPro" id="IPR049883">
    <property type="entry name" value="NOTCH1_EGF-like"/>
</dbReference>
<dbReference type="Pfam" id="PF07645">
    <property type="entry name" value="EGF_CA"/>
    <property type="match status" value="4"/>
</dbReference>
<evidence type="ECO:0000256" key="2">
    <source>
        <dbReference type="ARBA" id="ARBA00022729"/>
    </source>
</evidence>
<evidence type="ECO:0000313" key="9">
    <source>
        <dbReference type="Proteomes" id="UP000316759"/>
    </source>
</evidence>
<dbReference type="GO" id="GO:0005509">
    <property type="term" value="F:calcium ion binding"/>
    <property type="evidence" value="ECO:0007669"/>
    <property type="project" value="InterPro"/>
</dbReference>
<dbReference type="InterPro" id="IPR000152">
    <property type="entry name" value="EGF-type_Asp/Asn_hydroxyl_site"/>
</dbReference>
<dbReference type="PANTHER" id="PTHR24050:SF28">
    <property type="entry name" value="UROMODULIN-LIKE"/>
    <property type="match status" value="1"/>
</dbReference>
<dbReference type="InterPro" id="IPR009030">
    <property type="entry name" value="Growth_fac_rcpt_cys_sf"/>
</dbReference>
<dbReference type="STRING" id="46835.A0A504Z027"/>
<keyword evidence="4" id="KW-1015">Disulfide bond</keyword>
<dbReference type="InterPro" id="IPR018097">
    <property type="entry name" value="EGF_Ca-bd_CS"/>
</dbReference>
<keyword evidence="2" id="KW-0732">Signal</keyword>
<dbReference type="OrthoDB" id="41109at2759"/>
<feature type="domain" description="EGF-like" evidence="7">
    <location>
        <begin position="228"/>
        <end position="267"/>
    </location>
</feature>
<dbReference type="FunFam" id="2.10.25.10:FF:000068">
    <property type="entry name" value="Latent transforming growth factor beta binding protein 3"/>
    <property type="match status" value="1"/>
</dbReference>
<keyword evidence="9" id="KW-1185">Reference proteome</keyword>
<dbReference type="PROSITE" id="PS50026">
    <property type="entry name" value="EGF_3"/>
    <property type="match status" value="2"/>
</dbReference>
<dbReference type="PROSITE" id="PS01186">
    <property type="entry name" value="EGF_2"/>
    <property type="match status" value="4"/>
</dbReference>
<dbReference type="PROSITE" id="PS01187">
    <property type="entry name" value="EGF_CA"/>
    <property type="match status" value="1"/>
</dbReference>
<dbReference type="Proteomes" id="UP000316759">
    <property type="component" value="Unassembled WGS sequence"/>
</dbReference>
<evidence type="ECO:0000256" key="3">
    <source>
        <dbReference type="ARBA" id="ARBA00022737"/>
    </source>
</evidence>
<evidence type="ECO:0000259" key="7">
    <source>
        <dbReference type="PROSITE" id="PS50026"/>
    </source>
</evidence>
<evidence type="ECO:0000256" key="1">
    <source>
        <dbReference type="ARBA" id="ARBA00022536"/>
    </source>
</evidence>
<keyword evidence="3" id="KW-0677">Repeat</keyword>
<dbReference type="InterPro" id="IPR052235">
    <property type="entry name" value="Nephronectin_domain"/>
</dbReference>
<dbReference type="SMART" id="SM00181">
    <property type="entry name" value="EGF"/>
    <property type="match status" value="4"/>
</dbReference>
<dbReference type="FunFam" id="2.10.25.10:FF:000005">
    <property type="entry name" value="Fibrillin 2"/>
    <property type="match status" value="1"/>
</dbReference>
<evidence type="ECO:0000256" key="6">
    <source>
        <dbReference type="PROSITE-ProRule" id="PRU00076"/>
    </source>
</evidence>
<keyword evidence="5" id="KW-0325">Glycoprotein</keyword>
<dbReference type="Gene3D" id="2.10.25.10">
    <property type="entry name" value="Laminin"/>
    <property type="match status" value="4"/>
</dbReference>
<dbReference type="SUPFAM" id="SSF57184">
    <property type="entry name" value="Growth factor receptor domain"/>
    <property type="match status" value="1"/>
</dbReference>
<dbReference type="EMBL" id="SUNJ01001017">
    <property type="protein sequence ID" value="TPP67133.1"/>
    <property type="molecule type" value="Genomic_DNA"/>
</dbReference>
<accession>A0A504Z027</accession>
<dbReference type="PROSITE" id="PS00010">
    <property type="entry name" value="ASX_HYDROXYL"/>
    <property type="match status" value="2"/>
</dbReference>
<feature type="domain" description="EGF-like" evidence="7">
    <location>
        <begin position="109"/>
        <end position="147"/>
    </location>
</feature>
<evidence type="ECO:0000256" key="4">
    <source>
        <dbReference type="ARBA" id="ARBA00023157"/>
    </source>
</evidence>
<comment type="caution">
    <text evidence="8">The sequence shown here is derived from an EMBL/GenBank/DDBJ whole genome shotgun (WGS) entry which is preliminary data.</text>
</comment>
<dbReference type="CDD" id="cd00054">
    <property type="entry name" value="EGF_CA"/>
    <property type="match status" value="3"/>
</dbReference>
<sequence>MNVKKVCYSARTECARRQLNNVPNAYVMRIMNSLDSSVWMLMNAIKVLRSAAKVCALIRPDRPPVSVLEDMNYKMGHAKPRELNTDKIKNNTHMVLFSFWTAPEFFNIDTDECANKTICGEGQCYNLEGTYECHCKQGYRFNGITCVQSDECFETQLQCENGKCENVDGKATCICNLGFQSKENTCIDIDECEMGQKDCAGYKCINLFGSVACECPFGYEYVDDKCTDIDECQVNNVNCGPGYCVNTPGNFYCQCKYGYKFNGKTCVEGMVG</sequence>
<evidence type="ECO:0000313" key="8">
    <source>
        <dbReference type="EMBL" id="TPP67133.1"/>
    </source>
</evidence>
<dbReference type="InterPro" id="IPR000742">
    <property type="entry name" value="EGF"/>
</dbReference>
<reference evidence="8 9" key="1">
    <citation type="submission" date="2019-04" db="EMBL/GenBank/DDBJ databases">
        <title>Annotation for the trematode Fasciola gigantica.</title>
        <authorList>
            <person name="Choi Y.-J."/>
        </authorList>
    </citation>
    <scope>NUCLEOTIDE SEQUENCE [LARGE SCALE GENOMIC DNA]</scope>
    <source>
        <strain evidence="8">Uganda_cow_1</strain>
    </source>
</reference>
<evidence type="ECO:0000256" key="5">
    <source>
        <dbReference type="ARBA" id="ARBA00023180"/>
    </source>
</evidence>